<dbReference type="EMBL" id="JARRAF010000002">
    <property type="protein sequence ID" value="MDK2122964.1"/>
    <property type="molecule type" value="Genomic_DNA"/>
</dbReference>
<evidence type="ECO:0000256" key="2">
    <source>
        <dbReference type="ARBA" id="ARBA00022630"/>
    </source>
</evidence>
<dbReference type="SUPFAM" id="SSF50475">
    <property type="entry name" value="FMN-binding split barrel"/>
    <property type="match status" value="1"/>
</dbReference>
<dbReference type="Pfam" id="PF01613">
    <property type="entry name" value="Flavin_Reduct"/>
    <property type="match status" value="1"/>
</dbReference>
<dbReference type="PANTHER" id="PTHR43567:SF1">
    <property type="entry name" value="FLAVOREDOXIN"/>
    <property type="match status" value="1"/>
</dbReference>
<evidence type="ECO:0000313" key="6">
    <source>
        <dbReference type="Proteomes" id="UP001172778"/>
    </source>
</evidence>
<evidence type="ECO:0000313" key="5">
    <source>
        <dbReference type="EMBL" id="MDK2122964.1"/>
    </source>
</evidence>
<evidence type="ECO:0000256" key="3">
    <source>
        <dbReference type="ARBA" id="ARBA00038054"/>
    </source>
</evidence>
<comment type="cofactor">
    <cofactor evidence="1">
        <name>FMN</name>
        <dbReference type="ChEBI" id="CHEBI:58210"/>
    </cofactor>
</comment>
<accession>A0ABT7DT51</accession>
<dbReference type="InterPro" id="IPR012349">
    <property type="entry name" value="Split_barrel_FMN-bd"/>
</dbReference>
<proteinExistence type="inferred from homology"/>
<dbReference type="EC" id="1.5.1.-" evidence="5"/>
<keyword evidence="5" id="KW-0560">Oxidoreductase</keyword>
<keyword evidence="2" id="KW-0285">Flavoprotein</keyword>
<dbReference type="GO" id="GO:0016491">
    <property type="term" value="F:oxidoreductase activity"/>
    <property type="evidence" value="ECO:0007669"/>
    <property type="project" value="UniProtKB-KW"/>
</dbReference>
<evidence type="ECO:0000259" key="4">
    <source>
        <dbReference type="SMART" id="SM00903"/>
    </source>
</evidence>
<comment type="similarity">
    <text evidence="3">Belongs to the flavoredoxin family.</text>
</comment>
<gene>
    <name evidence="5" type="ORF">PZA18_02735</name>
</gene>
<feature type="domain" description="Flavin reductase like" evidence="4">
    <location>
        <begin position="12"/>
        <end position="158"/>
    </location>
</feature>
<keyword evidence="6" id="KW-1185">Reference proteome</keyword>
<comment type="caution">
    <text evidence="5">The sequence shown here is derived from an EMBL/GenBank/DDBJ whole genome shotgun (WGS) entry which is preliminary data.</text>
</comment>
<name>A0ABT7DT51_9NEIS</name>
<dbReference type="SMART" id="SM00903">
    <property type="entry name" value="Flavin_Reduct"/>
    <property type="match status" value="1"/>
</dbReference>
<dbReference type="Gene3D" id="2.30.110.10">
    <property type="entry name" value="Electron Transport, Fmn-binding Protein, Chain A"/>
    <property type="match status" value="1"/>
</dbReference>
<protein>
    <submittedName>
        <fullName evidence="5">Flavin reductase family protein</fullName>
        <ecNumber evidence="5">1.5.1.-</ecNumber>
    </submittedName>
</protein>
<dbReference type="RefSeq" id="WP_284099250.1">
    <property type="nucleotide sequence ID" value="NZ_JARRAF010000002.1"/>
</dbReference>
<sequence length="185" mass="19863">MKLPVDLKQAYRLLNHGPTVIVTSAAGGRRNIMAAAWSMPLDFNPPKIAVVIDKSTFSRGLIESSGEFVLNIPGRSLAQATLQVGSCSGHDTDKFTTFGLDTFAGDQVAAPLLAGCLAWLECKLVPEPHNQQVYDLFIGEVVAAWADSAAFSEGRWMLEAGSERSIHYVAGGAFFETGEAFNVEV</sequence>
<dbReference type="PANTHER" id="PTHR43567">
    <property type="entry name" value="FLAVOREDOXIN-RELATED-RELATED"/>
    <property type="match status" value="1"/>
</dbReference>
<dbReference type="Proteomes" id="UP001172778">
    <property type="component" value="Unassembled WGS sequence"/>
</dbReference>
<dbReference type="InterPro" id="IPR002563">
    <property type="entry name" value="Flavin_Rdtase-like_dom"/>
</dbReference>
<reference evidence="5" key="1">
    <citation type="submission" date="2023-03" db="EMBL/GenBank/DDBJ databases">
        <title>Chitinimonas shenzhenensis gen. nov., sp. nov., a novel member of family Burkholderiaceae isolated from activated sludge collected in Shen Zhen, China.</title>
        <authorList>
            <person name="Wang X."/>
        </authorList>
    </citation>
    <scope>NUCLEOTIDE SEQUENCE</scope>
    <source>
        <strain evidence="5">DQS-5</strain>
    </source>
</reference>
<organism evidence="5 6">
    <name type="scientific">Parachitinimonas caeni</name>
    <dbReference type="NCBI Taxonomy" id="3031301"/>
    <lineage>
        <taxon>Bacteria</taxon>
        <taxon>Pseudomonadati</taxon>
        <taxon>Pseudomonadota</taxon>
        <taxon>Betaproteobacteria</taxon>
        <taxon>Neisseriales</taxon>
        <taxon>Chitinibacteraceae</taxon>
        <taxon>Parachitinimonas</taxon>
    </lineage>
</organism>
<dbReference type="InterPro" id="IPR052174">
    <property type="entry name" value="Flavoredoxin"/>
</dbReference>
<evidence type="ECO:0000256" key="1">
    <source>
        <dbReference type="ARBA" id="ARBA00001917"/>
    </source>
</evidence>